<comment type="similarity">
    <text evidence="2">Belongs to the TMEM120 family.</text>
</comment>
<dbReference type="Pfam" id="PF07851">
    <property type="entry name" value="TMEM120A-B"/>
    <property type="match status" value="1"/>
</dbReference>
<dbReference type="PaxDb" id="3218-PP1S203_98V6.1"/>
<dbReference type="PANTHER" id="PTHR21433">
    <property type="entry name" value="TRANSMEMBRANE PROTEIN INDUCED BY TUMOR NECROSIS FACTOR ALPHA"/>
    <property type="match status" value="1"/>
</dbReference>
<evidence type="ECO:0000256" key="1">
    <source>
        <dbReference type="ARBA" id="ARBA00004141"/>
    </source>
</evidence>
<feature type="transmembrane region" description="Helical" evidence="6">
    <location>
        <begin position="123"/>
        <end position="143"/>
    </location>
</feature>
<evidence type="ECO:0000313" key="9">
    <source>
        <dbReference type="Proteomes" id="UP000006727"/>
    </source>
</evidence>
<protein>
    <recommendedName>
        <fullName evidence="10">TMPIT-like protein</fullName>
    </recommendedName>
</protein>
<keyword evidence="3 6" id="KW-0812">Transmembrane</keyword>
<accession>A0A2K1K464</accession>
<sequence>MVYDGDVASFLPARADGKTIYLTHSWQEAFENCENFQTVTMSQAMRTKHMVFQLPVAQKVKRHSNFAGFFLRLLLGPANVRAARKDGRYKVKEEYNAYRDNTTIIFLAFPIVLLALKKFSNECFQALPVQLYQAWLLFFYTSLAMRENILRVNGSDIRPWWVYHHYLAMAMALVGLTWGIQSHRDCSRKQHGVELFLQWAVMQGVAMLLQNCYQRKRLYTRIALGKAGRMDVVWGETSGVKGQLWILYPVLFTLQAFQCYIGALLLQTAIVEDNCEWQMVVCGLLLIAMAFGNFFNTIATLVTKAKIKAKMKKMKHLGKNALQGQDSVFT</sequence>
<dbReference type="InParanoid" id="A0A2K1K464"/>
<dbReference type="EnsemblPlants" id="Pp3c9_21850V3.1">
    <property type="protein sequence ID" value="Pp3c9_21850V3.1"/>
    <property type="gene ID" value="Pp3c9_21850"/>
</dbReference>
<reference evidence="7 9" key="2">
    <citation type="journal article" date="2018" name="Plant J.">
        <title>The Physcomitrella patens chromosome-scale assembly reveals moss genome structure and evolution.</title>
        <authorList>
            <person name="Lang D."/>
            <person name="Ullrich K.K."/>
            <person name="Murat F."/>
            <person name="Fuchs J."/>
            <person name="Jenkins J."/>
            <person name="Haas F.B."/>
            <person name="Piednoel M."/>
            <person name="Gundlach H."/>
            <person name="Van Bel M."/>
            <person name="Meyberg R."/>
            <person name="Vives C."/>
            <person name="Morata J."/>
            <person name="Symeonidi A."/>
            <person name="Hiss M."/>
            <person name="Muchero W."/>
            <person name="Kamisugi Y."/>
            <person name="Saleh O."/>
            <person name="Blanc G."/>
            <person name="Decker E.L."/>
            <person name="van Gessel N."/>
            <person name="Grimwood J."/>
            <person name="Hayes R.D."/>
            <person name="Graham S.W."/>
            <person name="Gunter L.E."/>
            <person name="McDaniel S.F."/>
            <person name="Hoernstein S.N.W."/>
            <person name="Larsson A."/>
            <person name="Li F.W."/>
            <person name="Perroud P.F."/>
            <person name="Phillips J."/>
            <person name="Ranjan P."/>
            <person name="Rokshar D.S."/>
            <person name="Rothfels C.J."/>
            <person name="Schneider L."/>
            <person name="Shu S."/>
            <person name="Stevenson D.W."/>
            <person name="Thummler F."/>
            <person name="Tillich M."/>
            <person name="Villarreal Aguilar J.C."/>
            <person name="Widiez T."/>
            <person name="Wong G.K."/>
            <person name="Wymore A."/>
            <person name="Zhang Y."/>
            <person name="Zimmer A.D."/>
            <person name="Quatrano R.S."/>
            <person name="Mayer K.F.X."/>
            <person name="Goodstein D."/>
            <person name="Casacuberta J.M."/>
            <person name="Vandepoele K."/>
            <person name="Reski R."/>
            <person name="Cuming A.C."/>
            <person name="Tuskan G.A."/>
            <person name="Maumus F."/>
            <person name="Salse J."/>
            <person name="Schmutz J."/>
            <person name="Rensing S.A."/>
        </authorList>
    </citation>
    <scope>NUCLEOTIDE SEQUENCE [LARGE SCALE GENOMIC DNA]</scope>
    <source>
        <strain evidence="8 9">cv. Gransden 2004</strain>
    </source>
</reference>
<proteinExistence type="inferred from homology"/>
<evidence type="ECO:0000313" key="8">
    <source>
        <dbReference type="EnsemblPlants" id="Pp3c9_21850V3.1"/>
    </source>
</evidence>
<dbReference type="PANTHER" id="PTHR21433:SF0">
    <property type="entry name" value="TRANSMEMBRANE PROTEIN 120 HOMOLOG"/>
    <property type="match status" value="1"/>
</dbReference>
<evidence type="ECO:0000256" key="2">
    <source>
        <dbReference type="ARBA" id="ARBA00009700"/>
    </source>
</evidence>
<feature type="transmembrane region" description="Helical" evidence="6">
    <location>
        <begin position="163"/>
        <end position="180"/>
    </location>
</feature>
<dbReference type="EMBL" id="ABEU02000009">
    <property type="protein sequence ID" value="PNR48562.1"/>
    <property type="molecule type" value="Genomic_DNA"/>
</dbReference>
<feature type="transmembrane region" description="Helical" evidence="6">
    <location>
        <begin position="97"/>
        <end position="116"/>
    </location>
</feature>
<dbReference type="Proteomes" id="UP000006727">
    <property type="component" value="Chromosome 9"/>
</dbReference>
<dbReference type="AlphaFoldDB" id="A0A2K1K464"/>
<name>A0A2K1K464_PHYPA</name>
<dbReference type="GO" id="GO:0016020">
    <property type="term" value="C:membrane"/>
    <property type="evidence" value="ECO:0000318"/>
    <property type="project" value="GO_Central"/>
</dbReference>
<feature type="transmembrane region" description="Helical" evidence="6">
    <location>
        <begin position="245"/>
        <end position="271"/>
    </location>
</feature>
<evidence type="ECO:0008006" key="10">
    <source>
        <dbReference type="Google" id="ProtNLM"/>
    </source>
</evidence>
<comment type="subcellular location">
    <subcellularLocation>
        <location evidence="1">Membrane</location>
        <topology evidence="1">Multi-pass membrane protein</topology>
    </subcellularLocation>
</comment>
<feature type="transmembrane region" description="Helical" evidence="6">
    <location>
        <begin position="277"/>
        <end position="303"/>
    </location>
</feature>
<organism evidence="7">
    <name type="scientific">Physcomitrium patens</name>
    <name type="common">Spreading-leaved earth moss</name>
    <name type="synonym">Physcomitrella patens</name>
    <dbReference type="NCBI Taxonomy" id="3218"/>
    <lineage>
        <taxon>Eukaryota</taxon>
        <taxon>Viridiplantae</taxon>
        <taxon>Streptophyta</taxon>
        <taxon>Embryophyta</taxon>
        <taxon>Bryophyta</taxon>
        <taxon>Bryophytina</taxon>
        <taxon>Bryopsida</taxon>
        <taxon>Funariidae</taxon>
        <taxon>Funariales</taxon>
        <taxon>Funariaceae</taxon>
        <taxon>Physcomitrium</taxon>
    </lineage>
</organism>
<gene>
    <name evidence="7" type="ORF">PHYPA_013039</name>
</gene>
<evidence type="ECO:0000313" key="7">
    <source>
        <dbReference type="EMBL" id="PNR48562.1"/>
    </source>
</evidence>
<keyword evidence="4 6" id="KW-1133">Transmembrane helix</keyword>
<evidence type="ECO:0000256" key="3">
    <source>
        <dbReference type="ARBA" id="ARBA00022692"/>
    </source>
</evidence>
<reference evidence="8" key="3">
    <citation type="submission" date="2020-12" db="UniProtKB">
        <authorList>
            <consortium name="EnsemblPlants"/>
        </authorList>
    </citation>
    <scope>IDENTIFICATION</scope>
</reference>
<evidence type="ECO:0000256" key="6">
    <source>
        <dbReference type="SAM" id="Phobius"/>
    </source>
</evidence>
<dbReference type="Gramene" id="Pp3c9_21850V3.1">
    <property type="protein sequence ID" value="Pp3c9_21850V3.1"/>
    <property type="gene ID" value="Pp3c9_21850"/>
</dbReference>
<reference evidence="7 9" key="1">
    <citation type="journal article" date="2008" name="Science">
        <title>The Physcomitrella genome reveals evolutionary insights into the conquest of land by plants.</title>
        <authorList>
            <person name="Rensing S."/>
            <person name="Lang D."/>
            <person name="Zimmer A."/>
            <person name="Terry A."/>
            <person name="Salamov A."/>
            <person name="Shapiro H."/>
            <person name="Nishiyama T."/>
            <person name="Perroud P.-F."/>
            <person name="Lindquist E."/>
            <person name="Kamisugi Y."/>
            <person name="Tanahashi T."/>
            <person name="Sakakibara K."/>
            <person name="Fujita T."/>
            <person name="Oishi K."/>
            <person name="Shin-I T."/>
            <person name="Kuroki Y."/>
            <person name="Toyoda A."/>
            <person name="Suzuki Y."/>
            <person name="Hashimoto A."/>
            <person name="Yamaguchi K."/>
            <person name="Sugano A."/>
            <person name="Kohara Y."/>
            <person name="Fujiyama A."/>
            <person name="Anterola A."/>
            <person name="Aoki S."/>
            <person name="Ashton N."/>
            <person name="Barbazuk W.B."/>
            <person name="Barker E."/>
            <person name="Bennetzen J."/>
            <person name="Bezanilla M."/>
            <person name="Blankenship R."/>
            <person name="Cho S.H."/>
            <person name="Dutcher S."/>
            <person name="Estelle M."/>
            <person name="Fawcett J.A."/>
            <person name="Gundlach H."/>
            <person name="Hanada K."/>
            <person name="Heyl A."/>
            <person name="Hicks K.A."/>
            <person name="Hugh J."/>
            <person name="Lohr M."/>
            <person name="Mayer K."/>
            <person name="Melkozernov A."/>
            <person name="Murata T."/>
            <person name="Nelson D."/>
            <person name="Pils B."/>
            <person name="Prigge M."/>
            <person name="Reiss B."/>
            <person name="Renner T."/>
            <person name="Rombauts S."/>
            <person name="Rushton P."/>
            <person name="Sanderfoot A."/>
            <person name="Schween G."/>
            <person name="Shiu S.-H."/>
            <person name="Stueber K."/>
            <person name="Theodoulou F.L."/>
            <person name="Tu H."/>
            <person name="Van de Peer Y."/>
            <person name="Verrier P.J."/>
            <person name="Waters E."/>
            <person name="Wood A."/>
            <person name="Yang L."/>
            <person name="Cove D."/>
            <person name="Cuming A."/>
            <person name="Hasebe M."/>
            <person name="Lucas S."/>
            <person name="Mishler D.B."/>
            <person name="Reski R."/>
            <person name="Grigoriev I."/>
            <person name="Quatrano R.S."/>
            <person name="Boore J.L."/>
        </authorList>
    </citation>
    <scope>NUCLEOTIDE SEQUENCE [LARGE SCALE GENOMIC DNA]</scope>
    <source>
        <strain evidence="8 9">cv. Gransden 2004</strain>
    </source>
</reference>
<keyword evidence="5 6" id="KW-0472">Membrane</keyword>
<dbReference type="InterPro" id="IPR012926">
    <property type="entry name" value="TMEM120A/B"/>
</dbReference>
<evidence type="ECO:0000256" key="5">
    <source>
        <dbReference type="ARBA" id="ARBA00023136"/>
    </source>
</evidence>
<keyword evidence="9" id="KW-1185">Reference proteome</keyword>
<evidence type="ECO:0000256" key="4">
    <source>
        <dbReference type="ARBA" id="ARBA00022989"/>
    </source>
</evidence>